<evidence type="ECO:0000313" key="1">
    <source>
        <dbReference type="EMBL" id="KAK9096421.1"/>
    </source>
</evidence>
<protein>
    <submittedName>
        <fullName evidence="1">Uncharacterized protein</fullName>
    </submittedName>
</protein>
<keyword evidence="2" id="KW-1185">Reference proteome</keyword>
<reference evidence="1 2" key="1">
    <citation type="submission" date="2024-01" db="EMBL/GenBank/DDBJ databases">
        <title>Genome assemblies of Stephania.</title>
        <authorList>
            <person name="Yang L."/>
        </authorList>
    </citation>
    <scope>NUCLEOTIDE SEQUENCE [LARGE SCALE GENOMIC DNA]</scope>
    <source>
        <strain evidence="1">QJT</strain>
        <tissue evidence="1">Leaf</tissue>
    </source>
</reference>
<dbReference type="AlphaFoldDB" id="A0AAP0HTX6"/>
<dbReference type="Proteomes" id="UP001417504">
    <property type="component" value="Unassembled WGS sequence"/>
</dbReference>
<evidence type="ECO:0000313" key="2">
    <source>
        <dbReference type="Proteomes" id="UP001417504"/>
    </source>
</evidence>
<proteinExistence type="predicted"/>
<name>A0AAP0HTX6_9MAGN</name>
<sequence length="486" mass="54187">MKIIKWMRKKLKRIAFVKILKCQAEEGKHSGAFESTCSSEMVDMDGSGRMGHAHANPISNELILEDNRTLKDNLAQTEITDCVGGTYAADCGVGTIIQPQIERVEPFQDCFSTEQSGSADDRHWNENFSSQHTEPRHHWSAIDDQNDFNHRGDVADQEESVHTIDEPILDNLTMVPRNEVPYNVCEVRKHAASGTCLNTEGARHVDCIECKEIYNTSQVISQTNERTAVDEAEKHLVDLAKEVKNDAGISLGEYIAIMDENGLHRGTTHQNERENAERCDSKLENISQIAQKSEESTKPTLTELVDNMEEERYGVGHVDDTTFSEDQDKTEDMVEYEPEPDEPAEASSVLQLPCESVLAELSIINDSGLRSTFEMHASSCSAGRNLDDHSVLGSGSIVCHHHSESQVSSEAIANDLEDVERASDAEVSAQSVSRNFSFEGFFENVQLSETFKLETSGELSEKKGSDRIVEENEVAIEQFRESNLLN</sequence>
<accession>A0AAP0HTX6</accession>
<organism evidence="1 2">
    <name type="scientific">Stephania japonica</name>
    <dbReference type="NCBI Taxonomy" id="461633"/>
    <lineage>
        <taxon>Eukaryota</taxon>
        <taxon>Viridiplantae</taxon>
        <taxon>Streptophyta</taxon>
        <taxon>Embryophyta</taxon>
        <taxon>Tracheophyta</taxon>
        <taxon>Spermatophyta</taxon>
        <taxon>Magnoliopsida</taxon>
        <taxon>Ranunculales</taxon>
        <taxon>Menispermaceae</taxon>
        <taxon>Menispermoideae</taxon>
        <taxon>Cissampelideae</taxon>
        <taxon>Stephania</taxon>
    </lineage>
</organism>
<gene>
    <name evidence="1" type="ORF">Sjap_021918</name>
</gene>
<comment type="caution">
    <text evidence="1">The sequence shown here is derived from an EMBL/GenBank/DDBJ whole genome shotgun (WGS) entry which is preliminary data.</text>
</comment>
<dbReference type="EMBL" id="JBBNAE010000009">
    <property type="protein sequence ID" value="KAK9096421.1"/>
    <property type="molecule type" value="Genomic_DNA"/>
</dbReference>